<proteinExistence type="predicted"/>
<keyword evidence="1" id="KW-0812">Transmembrane</keyword>
<dbReference type="GeneID" id="18799165"/>
<dbReference type="InterPro" id="IPR045851">
    <property type="entry name" value="AMP-bd_C_sf"/>
</dbReference>
<evidence type="ECO:0000259" key="3">
    <source>
        <dbReference type="Pfam" id="PF13193"/>
    </source>
</evidence>
<dbReference type="InterPro" id="IPR025110">
    <property type="entry name" value="AMP-bd_C"/>
</dbReference>
<keyword evidence="1" id="KW-0472">Membrane</keyword>
<dbReference type="Pfam" id="PF00501">
    <property type="entry name" value="AMP-binding"/>
    <property type="match status" value="1"/>
</dbReference>
<dbReference type="Proteomes" id="UP000053927">
    <property type="component" value="Unassembled WGS sequence"/>
</dbReference>
<keyword evidence="1" id="KW-1133">Transmembrane helix</keyword>
<dbReference type="OMA" id="PEFWIAG"/>
<reference evidence="5" key="1">
    <citation type="journal article" date="2012" name="Science">
        <title>The Paleozoic origin of enzymatic lignin decomposition reconstructed from 31 fungal genomes.</title>
        <authorList>
            <person name="Floudas D."/>
            <person name="Binder M."/>
            <person name="Riley R."/>
            <person name="Barry K."/>
            <person name="Blanchette R.A."/>
            <person name="Henrissat B."/>
            <person name="Martinez A.T."/>
            <person name="Otillar R."/>
            <person name="Spatafora J.W."/>
            <person name="Yadav J.S."/>
            <person name="Aerts A."/>
            <person name="Benoit I."/>
            <person name="Boyd A."/>
            <person name="Carlson A."/>
            <person name="Copeland A."/>
            <person name="Coutinho P.M."/>
            <person name="de Vries R.P."/>
            <person name="Ferreira P."/>
            <person name="Findley K."/>
            <person name="Foster B."/>
            <person name="Gaskell J."/>
            <person name="Glotzer D."/>
            <person name="Gorecki P."/>
            <person name="Heitman J."/>
            <person name="Hesse C."/>
            <person name="Hori C."/>
            <person name="Igarashi K."/>
            <person name="Jurgens J.A."/>
            <person name="Kallen N."/>
            <person name="Kersten P."/>
            <person name="Kohler A."/>
            <person name="Kuees U."/>
            <person name="Kumar T.K.A."/>
            <person name="Kuo A."/>
            <person name="LaButti K."/>
            <person name="Larrondo L.F."/>
            <person name="Lindquist E."/>
            <person name="Ling A."/>
            <person name="Lombard V."/>
            <person name="Lucas S."/>
            <person name="Lundell T."/>
            <person name="Martin R."/>
            <person name="McLaughlin D.J."/>
            <person name="Morgenstern I."/>
            <person name="Morin E."/>
            <person name="Murat C."/>
            <person name="Nagy L.G."/>
            <person name="Nolan M."/>
            <person name="Ohm R.A."/>
            <person name="Patyshakuliyeva A."/>
            <person name="Rokas A."/>
            <person name="Ruiz-Duenas F.J."/>
            <person name="Sabat G."/>
            <person name="Salamov A."/>
            <person name="Samejima M."/>
            <person name="Schmutz J."/>
            <person name="Slot J.C."/>
            <person name="St John F."/>
            <person name="Stenlid J."/>
            <person name="Sun H."/>
            <person name="Sun S."/>
            <person name="Syed K."/>
            <person name="Tsang A."/>
            <person name="Wiebenga A."/>
            <person name="Young D."/>
            <person name="Pisabarro A."/>
            <person name="Eastwood D.C."/>
            <person name="Martin F."/>
            <person name="Cullen D."/>
            <person name="Grigoriev I.V."/>
            <person name="Hibbett D.S."/>
        </authorList>
    </citation>
    <scope>NUCLEOTIDE SEQUENCE [LARGE SCALE GENOMIC DNA]</scope>
    <source>
        <strain evidence="5">FP-91666</strain>
    </source>
</reference>
<dbReference type="RefSeq" id="XP_007311290.1">
    <property type="nucleotide sequence ID" value="XM_007311228.1"/>
</dbReference>
<dbReference type="PANTHER" id="PTHR24096">
    <property type="entry name" value="LONG-CHAIN-FATTY-ACID--COA LIGASE"/>
    <property type="match status" value="1"/>
</dbReference>
<dbReference type="InterPro" id="IPR000873">
    <property type="entry name" value="AMP-dep_synth/lig_dom"/>
</dbReference>
<sequence length="583" mass="63491">MAEMHGPPLSPTMIPDDLTIAQFMLDRPHPYRSTSRPVEAPWLVDDATGRKIGFEEIRARVFGLANTLSFDYGIRENDVVCLMSQNHVDYPLVIWALHRLGAIVTLTNPAFTSSELLYQLELTKVKAVVSDISSLSAVEEAATHYGIPQSRIILMDGNSSGRPKYATIDTLVQGGLANTACFEERRLAPGEGKTKIAIFCFSSGTTGKPKAVAIPHYAPIANVVQSALFWKSNGGSDSRFKPGDVSLGVLPFFHVYGLILGLFWFLFCGVTVVVVPKFNFIDMLKSISTYKVTHLMLVPPHAVLLCKSPETRQYDLFSVRLCLFGAAPLSAELTNQFVKLFPGAEVGQGYGMTETATLVLLYPLSQRVGTIGSAGHLLPGVSAKIVKADGSLAKVGEPGEFLIKTPAMALGYYQNEIATSETFINGYVHSGDEVAVDENGDFFVIDRLKELIKVRGFQVAPAELEGHLLDHTAVADACVVGVPDDYSGEVPFAFVSVDPDTAKLLKNDATGRESERLKEDIRKFVADTKVYYKRLEGGIEFIETVPKTPSGKLLRRVLRDQAKAIRARKLAEGGAESSAKAKL</sequence>
<feature type="transmembrane region" description="Helical" evidence="1">
    <location>
        <begin position="253"/>
        <end position="275"/>
    </location>
</feature>
<dbReference type="EMBL" id="JH687402">
    <property type="protein sequence ID" value="EIM79727.1"/>
    <property type="molecule type" value="Genomic_DNA"/>
</dbReference>
<evidence type="ECO:0000313" key="4">
    <source>
        <dbReference type="EMBL" id="EIM79727.1"/>
    </source>
</evidence>
<accession>R7RZI8</accession>
<dbReference type="Gene3D" id="3.40.50.12780">
    <property type="entry name" value="N-terminal domain of ligase-like"/>
    <property type="match status" value="1"/>
</dbReference>
<dbReference type="SUPFAM" id="SSF56801">
    <property type="entry name" value="Acetyl-CoA synthetase-like"/>
    <property type="match status" value="1"/>
</dbReference>
<dbReference type="AlphaFoldDB" id="R7RZI8"/>
<keyword evidence="4" id="KW-0436">Ligase</keyword>
<organism evidence="4 5">
    <name type="scientific">Stereum hirsutum (strain FP-91666)</name>
    <name type="common">White-rot fungus</name>
    <dbReference type="NCBI Taxonomy" id="721885"/>
    <lineage>
        <taxon>Eukaryota</taxon>
        <taxon>Fungi</taxon>
        <taxon>Dikarya</taxon>
        <taxon>Basidiomycota</taxon>
        <taxon>Agaricomycotina</taxon>
        <taxon>Agaricomycetes</taxon>
        <taxon>Russulales</taxon>
        <taxon>Stereaceae</taxon>
        <taxon>Stereum</taxon>
    </lineage>
</organism>
<dbReference type="KEGG" id="shs:STEHIDRAFT_143142"/>
<keyword evidence="5" id="KW-1185">Reference proteome</keyword>
<gene>
    <name evidence="4" type="ORF">STEHIDRAFT_143142</name>
</gene>
<protein>
    <submittedName>
        <fullName evidence="4">Phenylacetyl-CoA ligase</fullName>
    </submittedName>
</protein>
<name>R7RZI8_STEHR</name>
<dbReference type="InterPro" id="IPR042099">
    <property type="entry name" value="ANL_N_sf"/>
</dbReference>
<evidence type="ECO:0000256" key="1">
    <source>
        <dbReference type="SAM" id="Phobius"/>
    </source>
</evidence>
<evidence type="ECO:0000259" key="2">
    <source>
        <dbReference type="Pfam" id="PF00501"/>
    </source>
</evidence>
<dbReference type="Pfam" id="PF13193">
    <property type="entry name" value="AMP-binding_C"/>
    <property type="match status" value="1"/>
</dbReference>
<dbReference type="eggNOG" id="KOG1176">
    <property type="taxonomic scope" value="Eukaryota"/>
</dbReference>
<evidence type="ECO:0000313" key="5">
    <source>
        <dbReference type="Proteomes" id="UP000053927"/>
    </source>
</evidence>
<dbReference type="PANTHER" id="PTHR24096:SF422">
    <property type="entry name" value="BCDNA.GH02901"/>
    <property type="match status" value="1"/>
</dbReference>
<dbReference type="Gene3D" id="3.30.300.30">
    <property type="match status" value="1"/>
</dbReference>
<dbReference type="GO" id="GO:0016405">
    <property type="term" value="F:CoA-ligase activity"/>
    <property type="evidence" value="ECO:0007669"/>
    <property type="project" value="TreeGrafter"/>
</dbReference>
<dbReference type="OrthoDB" id="6509636at2759"/>
<feature type="domain" description="AMP-dependent synthetase/ligase" evidence="2">
    <location>
        <begin position="37"/>
        <end position="413"/>
    </location>
</feature>
<feature type="domain" description="AMP-binding enzyme C-terminal" evidence="3">
    <location>
        <begin position="463"/>
        <end position="552"/>
    </location>
</feature>
<dbReference type="PROSITE" id="PS00455">
    <property type="entry name" value="AMP_BINDING"/>
    <property type="match status" value="1"/>
</dbReference>
<dbReference type="InterPro" id="IPR020845">
    <property type="entry name" value="AMP-binding_CS"/>
</dbReference>